<evidence type="ECO:0000256" key="13">
    <source>
        <dbReference type="PIRNR" id="PIRNR006446"/>
    </source>
</evidence>
<evidence type="ECO:0000256" key="10">
    <source>
        <dbReference type="ARBA" id="ARBA00022989"/>
    </source>
</evidence>
<evidence type="ECO:0000313" key="15">
    <source>
        <dbReference type="Proteomes" id="UP001194714"/>
    </source>
</evidence>
<keyword evidence="7 13" id="KW-0812">Transmembrane</keyword>
<reference evidence="14 15" key="1">
    <citation type="submission" date="2020-01" db="EMBL/GenBank/DDBJ databases">
        <title>Draft genome sequence of Cand. Neptunochlamydia vexilliferae K9.</title>
        <authorList>
            <person name="Schulz F."/>
            <person name="Koestlbacher S."/>
            <person name="Wascher F."/>
            <person name="Pizzetti I."/>
            <person name="Horn M."/>
        </authorList>
    </citation>
    <scope>NUCLEOTIDE SEQUENCE [LARGE SCALE GENOMIC DNA]</scope>
    <source>
        <strain evidence="14 15">K9</strain>
    </source>
</reference>
<evidence type="ECO:0000256" key="8">
    <source>
        <dbReference type="ARBA" id="ARBA00022723"/>
    </source>
</evidence>
<evidence type="ECO:0000256" key="9">
    <source>
        <dbReference type="ARBA" id="ARBA00022982"/>
    </source>
</evidence>
<evidence type="ECO:0000256" key="12">
    <source>
        <dbReference type="ARBA" id="ARBA00023136"/>
    </source>
</evidence>
<feature type="transmembrane region" description="Helical" evidence="13">
    <location>
        <begin position="20"/>
        <end position="40"/>
    </location>
</feature>
<evidence type="ECO:0000256" key="7">
    <source>
        <dbReference type="ARBA" id="ARBA00022692"/>
    </source>
</evidence>
<comment type="caution">
    <text evidence="14">The sequence shown here is derived from an EMBL/GenBank/DDBJ whole genome shotgun (WGS) entry which is preliminary data.</text>
</comment>
<feature type="transmembrane region" description="Helical" evidence="13">
    <location>
        <begin position="124"/>
        <end position="145"/>
    </location>
</feature>
<evidence type="ECO:0000256" key="2">
    <source>
        <dbReference type="ARBA" id="ARBA00009819"/>
    </source>
</evidence>
<feature type="transmembrane region" description="Helical" evidence="13">
    <location>
        <begin position="52"/>
        <end position="75"/>
    </location>
</feature>
<keyword evidence="3 13" id="KW-0813">Transport</keyword>
<comment type="similarity">
    <text evidence="2 13">Belongs to the cytochrome ubiquinol oxidase subunit 1 family.</text>
</comment>
<feature type="transmembrane region" description="Helical" evidence="13">
    <location>
        <begin position="357"/>
        <end position="378"/>
    </location>
</feature>
<dbReference type="PIRSF" id="PIRSF006446">
    <property type="entry name" value="Cyt_quinol_oxidase_1"/>
    <property type="match status" value="1"/>
</dbReference>
<dbReference type="Proteomes" id="UP001194714">
    <property type="component" value="Unassembled WGS sequence"/>
</dbReference>
<dbReference type="PANTHER" id="PTHR30365">
    <property type="entry name" value="CYTOCHROME D UBIQUINOL OXIDASE"/>
    <property type="match status" value="1"/>
</dbReference>
<keyword evidence="6 13" id="KW-0349">Heme</keyword>
<evidence type="ECO:0000256" key="1">
    <source>
        <dbReference type="ARBA" id="ARBA00004429"/>
    </source>
</evidence>
<dbReference type="GO" id="GO:0016491">
    <property type="term" value="F:oxidoreductase activity"/>
    <property type="evidence" value="ECO:0007669"/>
    <property type="project" value="UniProtKB-KW"/>
</dbReference>
<sequence length="454" mass="51150">MDVTALSRIQFALTAGFHYLYPPLSIGLSLVIVIMEGIYLKTKDPRFKKITIFWTRIFALSFALGVATGLVQLFAFGNNWARYSRFVGDVFGSALAAEGVFAFFLEAGFIGLMLFGWNKVRPGIHYLATICVAFGAHFSATWIVAANSWMQTPAGYKIEEVMGEARATLTDFWGMIFNPTFLDRLTHVLIGCWLTGAFMVISISAYYFLKKRHTDFAKVSLKVGLTIASVMVILQLVSADSSARKVAEYQPAKLAAMEGVYRTESHAAMNLIGWADSKTRTVKALQVPGLLSFLVYRNTETPVTGLDQFPEDDWPMVNAVFQTYHLMIYMWVGMFIAAVLGLILWKRKTFETGKWIHRYLVLSVFFPFVANEAGWFTAEMGRQPWIVYNVLRTADGTSLSIDRGQVIGSLIMFSFIYICLFSLFIFLLNRKIQHGPEETKEDIGYRDPYKLGAT</sequence>
<keyword evidence="11 13" id="KW-0408">Iron</keyword>
<gene>
    <name evidence="14" type="ORF">NEPTK9_000740</name>
</gene>
<dbReference type="Pfam" id="PF01654">
    <property type="entry name" value="Cyt_bd_oxida_I"/>
    <property type="match status" value="1"/>
</dbReference>
<evidence type="ECO:0000256" key="5">
    <source>
        <dbReference type="ARBA" id="ARBA00022519"/>
    </source>
</evidence>
<accession>A0ABS0AYN4</accession>
<keyword evidence="15" id="KW-1185">Reference proteome</keyword>
<organism evidence="14 15">
    <name type="scientific">Candidatus Neptunichlamydia vexilliferae</name>
    <dbReference type="NCBI Taxonomy" id="1651774"/>
    <lineage>
        <taxon>Bacteria</taxon>
        <taxon>Pseudomonadati</taxon>
        <taxon>Chlamydiota</taxon>
        <taxon>Chlamydiia</taxon>
        <taxon>Parachlamydiales</taxon>
        <taxon>Simkaniaceae</taxon>
        <taxon>Candidatus Neptunichlamydia</taxon>
    </lineage>
</organism>
<keyword evidence="9 13" id="KW-0249">Electron transport</keyword>
<evidence type="ECO:0000256" key="3">
    <source>
        <dbReference type="ARBA" id="ARBA00022448"/>
    </source>
</evidence>
<evidence type="ECO:0000313" key="14">
    <source>
        <dbReference type="EMBL" id="MBF5059231.1"/>
    </source>
</evidence>
<dbReference type="EC" id="1.10.3.-" evidence="14"/>
<proteinExistence type="inferred from homology"/>
<feature type="transmembrane region" description="Helical" evidence="13">
    <location>
        <begin position="95"/>
        <end position="117"/>
    </location>
</feature>
<evidence type="ECO:0000256" key="6">
    <source>
        <dbReference type="ARBA" id="ARBA00022617"/>
    </source>
</evidence>
<comment type="subcellular location">
    <subcellularLocation>
        <location evidence="1">Cell inner membrane</location>
        <topology evidence="1">Multi-pass membrane protein</topology>
    </subcellularLocation>
</comment>
<keyword evidence="8 13" id="KW-0479">Metal-binding</keyword>
<feature type="transmembrane region" description="Helical" evidence="13">
    <location>
        <begin position="221"/>
        <end position="239"/>
    </location>
</feature>
<keyword evidence="12 13" id="KW-0472">Membrane</keyword>
<dbReference type="EMBL" id="JAAEJV010000015">
    <property type="protein sequence ID" value="MBF5059231.1"/>
    <property type="molecule type" value="Genomic_DNA"/>
</dbReference>
<protein>
    <submittedName>
        <fullName evidence="14">Cytochrome bd ubiquinol oxidase subunit 1</fullName>
        <ecNumber evidence="14">1.10.3.-</ecNumber>
    </submittedName>
</protein>
<keyword evidence="10 13" id="KW-1133">Transmembrane helix</keyword>
<dbReference type="PANTHER" id="PTHR30365:SF0">
    <property type="entry name" value="CYTOCHROME BD-I UBIQUINOL OXIDASE SUBUNIT 1"/>
    <property type="match status" value="1"/>
</dbReference>
<feature type="transmembrane region" description="Helical" evidence="13">
    <location>
        <begin position="406"/>
        <end position="428"/>
    </location>
</feature>
<feature type="transmembrane region" description="Helical" evidence="13">
    <location>
        <begin position="188"/>
        <end position="209"/>
    </location>
</feature>
<keyword evidence="5" id="KW-0997">Cell inner membrane</keyword>
<feature type="transmembrane region" description="Helical" evidence="13">
    <location>
        <begin position="326"/>
        <end position="345"/>
    </location>
</feature>
<keyword evidence="4 13" id="KW-1003">Cell membrane</keyword>
<name>A0ABS0AYN4_9BACT</name>
<dbReference type="InterPro" id="IPR002585">
    <property type="entry name" value="Cyt-d_ubiquinol_oxidase_su_1"/>
</dbReference>
<evidence type="ECO:0000256" key="4">
    <source>
        <dbReference type="ARBA" id="ARBA00022475"/>
    </source>
</evidence>
<evidence type="ECO:0000256" key="11">
    <source>
        <dbReference type="ARBA" id="ARBA00023004"/>
    </source>
</evidence>
<keyword evidence="14" id="KW-0560">Oxidoreductase</keyword>